<evidence type="ECO:0000256" key="4">
    <source>
        <dbReference type="ARBA" id="ARBA00022692"/>
    </source>
</evidence>
<feature type="transmembrane region" description="Helical" evidence="7">
    <location>
        <begin position="60"/>
        <end position="81"/>
    </location>
</feature>
<proteinExistence type="inferred from homology"/>
<name>A0A835LZS0_9MAGN</name>
<dbReference type="OrthoDB" id="1865379at2759"/>
<dbReference type="GO" id="GO:0016020">
    <property type="term" value="C:membrane"/>
    <property type="evidence" value="ECO:0007669"/>
    <property type="project" value="UniProtKB-SubCell"/>
</dbReference>
<comment type="subcellular location">
    <subcellularLocation>
        <location evidence="1">Membrane</location>
    </subcellularLocation>
</comment>
<evidence type="ECO:0000313" key="9">
    <source>
        <dbReference type="Proteomes" id="UP000631114"/>
    </source>
</evidence>
<protein>
    <submittedName>
        <fullName evidence="8">Uncharacterized protein</fullName>
    </submittedName>
</protein>
<dbReference type="Pfam" id="PF16913">
    <property type="entry name" value="PUNUT"/>
    <property type="match status" value="1"/>
</dbReference>
<keyword evidence="9" id="KW-1185">Reference proteome</keyword>
<dbReference type="PANTHER" id="PTHR31376:SF105">
    <property type="entry name" value="PURINE PERMEASE-RELATED"/>
    <property type="match status" value="1"/>
</dbReference>
<keyword evidence="5 7" id="KW-1133">Transmembrane helix</keyword>
<comment type="caution">
    <text evidence="8">The sequence shown here is derived from an EMBL/GenBank/DDBJ whole genome shotgun (WGS) entry which is preliminary data.</text>
</comment>
<keyword evidence="4 7" id="KW-0812">Transmembrane</keyword>
<dbReference type="InterPro" id="IPR030182">
    <property type="entry name" value="PUP_plant"/>
</dbReference>
<accession>A0A835LZS0</accession>
<keyword evidence="6 7" id="KW-0472">Membrane</keyword>
<gene>
    <name evidence="8" type="ORF">IFM89_012649</name>
</gene>
<organism evidence="8 9">
    <name type="scientific">Coptis chinensis</name>
    <dbReference type="NCBI Taxonomy" id="261450"/>
    <lineage>
        <taxon>Eukaryota</taxon>
        <taxon>Viridiplantae</taxon>
        <taxon>Streptophyta</taxon>
        <taxon>Embryophyta</taxon>
        <taxon>Tracheophyta</taxon>
        <taxon>Spermatophyta</taxon>
        <taxon>Magnoliopsida</taxon>
        <taxon>Ranunculales</taxon>
        <taxon>Ranunculaceae</taxon>
        <taxon>Coptidoideae</taxon>
        <taxon>Coptis</taxon>
    </lineage>
</organism>
<evidence type="ECO:0000256" key="6">
    <source>
        <dbReference type="ARBA" id="ARBA00023136"/>
    </source>
</evidence>
<comment type="similarity">
    <text evidence="2">Belongs to the purine permeases (TC 2.A.7.14) family.</text>
</comment>
<dbReference type="GO" id="GO:0015211">
    <property type="term" value="F:purine nucleoside transmembrane transporter activity"/>
    <property type="evidence" value="ECO:0007669"/>
    <property type="project" value="InterPro"/>
</dbReference>
<reference evidence="8 9" key="1">
    <citation type="submission" date="2020-10" db="EMBL/GenBank/DDBJ databases">
        <title>The Coptis chinensis genome and diversification of protoberbering-type alkaloids.</title>
        <authorList>
            <person name="Wang B."/>
            <person name="Shu S."/>
            <person name="Song C."/>
            <person name="Liu Y."/>
        </authorList>
    </citation>
    <scope>NUCLEOTIDE SEQUENCE [LARGE SCALE GENOMIC DNA]</scope>
    <source>
        <strain evidence="8">HL-2020</strain>
        <tissue evidence="8">Leaf</tissue>
    </source>
</reference>
<dbReference type="PANTHER" id="PTHR31376">
    <property type="entry name" value="OS09G0467300 PROTEIN-RELATED"/>
    <property type="match status" value="1"/>
</dbReference>
<evidence type="ECO:0000256" key="1">
    <source>
        <dbReference type="ARBA" id="ARBA00004370"/>
    </source>
</evidence>
<evidence type="ECO:0000256" key="7">
    <source>
        <dbReference type="SAM" id="Phobius"/>
    </source>
</evidence>
<dbReference type="Proteomes" id="UP000631114">
    <property type="component" value="Unassembled WGS sequence"/>
</dbReference>
<sequence>MTLTNIELLLCGALVQVIPREARDYELGEVKYYVVLAASAIVWQLLFQGLIGTIYCSSSLFTGIITSFLLPLTEVAAIVAFHEKFTSEKGMSLALCIWGFASFFIG</sequence>
<feature type="transmembrane region" description="Helical" evidence="7">
    <location>
        <begin position="32"/>
        <end position="53"/>
    </location>
</feature>
<keyword evidence="3" id="KW-0813">Transport</keyword>
<evidence type="ECO:0000256" key="3">
    <source>
        <dbReference type="ARBA" id="ARBA00022448"/>
    </source>
</evidence>
<evidence type="ECO:0000256" key="2">
    <source>
        <dbReference type="ARBA" id="ARBA00006213"/>
    </source>
</evidence>
<evidence type="ECO:0000313" key="8">
    <source>
        <dbReference type="EMBL" id="KAF9609084.1"/>
    </source>
</evidence>
<evidence type="ECO:0000256" key="5">
    <source>
        <dbReference type="ARBA" id="ARBA00022989"/>
    </source>
</evidence>
<dbReference type="EMBL" id="JADFTS010000004">
    <property type="protein sequence ID" value="KAF9609084.1"/>
    <property type="molecule type" value="Genomic_DNA"/>
</dbReference>
<dbReference type="GO" id="GO:0005345">
    <property type="term" value="F:purine nucleobase transmembrane transporter activity"/>
    <property type="evidence" value="ECO:0007669"/>
    <property type="project" value="UniProtKB-ARBA"/>
</dbReference>
<dbReference type="AlphaFoldDB" id="A0A835LZS0"/>